<protein>
    <recommendedName>
        <fullName evidence="3">VWFA domain-containing protein</fullName>
    </recommendedName>
</protein>
<dbReference type="PROSITE" id="PS50234">
    <property type="entry name" value="VWFA"/>
    <property type="match status" value="2"/>
</dbReference>
<evidence type="ECO:0000313" key="4">
    <source>
        <dbReference type="EMBL" id="OAF67704.1"/>
    </source>
</evidence>
<evidence type="ECO:0000256" key="2">
    <source>
        <dbReference type="SAM" id="SignalP"/>
    </source>
</evidence>
<name>A0A177B2R1_9BILA</name>
<feature type="compositionally biased region" description="Polar residues" evidence="1">
    <location>
        <begin position="550"/>
        <end position="568"/>
    </location>
</feature>
<dbReference type="SUPFAM" id="SSF53300">
    <property type="entry name" value="vWA-like"/>
    <property type="match status" value="2"/>
</dbReference>
<reference evidence="4 5" key="1">
    <citation type="submission" date="2016-04" db="EMBL/GenBank/DDBJ databases">
        <title>The genome of Intoshia linei affirms orthonectids as highly simplified spiralians.</title>
        <authorList>
            <person name="Mikhailov K.V."/>
            <person name="Slusarev G.S."/>
            <person name="Nikitin M.A."/>
            <person name="Logacheva M.D."/>
            <person name="Penin A."/>
            <person name="Aleoshin V."/>
            <person name="Panchin Y.V."/>
        </authorList>
    </citation>
    <scope>NUCLEOTIDE SEQUENCE [LARGE SCALE GENOMIC DNA]</scope>
    <source>
        <strain evidence="4">Intl2013</strain>
        <tissue evidence="4">Whole animal</tissue>
    </source>
</reference>
<gene>
    <name evidence="4" type="ORF">A3Q56_04559</name>
</gene>
<dbReference type="InterPro" id="IPR036465">
    <property type="entry name" value="vWFA_dom_sf"/>
</dbReference>
<dbReference type="Gene3D" id="3.40.50.410">
    <property type="entry name" value="von Willebrand factor, type A domain"/>
    <property type="match status" value="1"/>
</dbReference>
<evidence type="ECO:0000313" key="5">
    <source>
        <dbReference type="Proteomes" id="UP000078046"/>
    </source>
</evidence>
<feature type="region of interest" description="Disordered" evidence="1">
    <location>
        <begin position="550"/>
        <end position="637"/>
    </location>
</feature>
<feature type="compositionally biased region" description="Low complexity" evidence="1">
    <location>
        <begin position="569"/>
        <end position="637"/>
    </location>
</feature>
<organism evidence="4 5">
    <name type="scientific">Intoshia linei</name>
    <dbReference type="NCBI Taxonomy" id="1819745"/>
    <lineage>
        <taxon>Eukaryota</taxon>
        <taxon>Metazoa</taxon>
        <taxon>Spiralia</taxon>
        <taxon>Lophotrochozoa</taxon>
        <taxon>Mesozoa</taxon>
        <taxon>Orthonectida</taxon>
        <taxon>Rhopaluridae</taxon>
        <taxon>Intoshia</taxon>
    </lineage>
</organism>
<feature type="signal peptide" evidence="2">
    <location>
        <begin position="1"/>
        <end position="20"/>
    </location>
</feature>
<comment type="caution">
    <text evidence="4">The sequence shown here is derived from an EMBL/GenBank/DDBJ whole genome shotgun (WGS) entry which is preliminary data.</text>
</comment>
<accession>A0A177B2R1</accession>
<feature type="domain" description="VWFA" evidence="3">
    <location>
        <begin position="351"/>
        <end position="544"/>
    </location>
</feature>
<dbReference type="AlphaFoldDB" id="A0A177B2R1"/>
<evidence type="ECO:0000259" key="3">
    <source>
        <dbReference type="PROSITE" id="PS50234"/>
    </source>
</evidence>
<proteinExistence type="predicted"/>
<feature type="domain" description="VWFA" evidence="3">
    <location>
        <begin position="76"/>
        <end position="266"/>
    </location>
</feature>
<dbReference type="EMBL" id="LWCA01000594">
    <property type="protein sequence ID" value="OAF67704.1"/>
    <property type="molecule type" value="Genomic_DNA"/>
</dbReference>
<keyword evidence="5" id="KW-1185">Reference proteome</keyword>
<dbReference type="Proteomes" id="UP000078046">
    <property type="component" value="Unassembled WGS sequence"/>
</dbReference>
<feature type="chain" id="PRO_5008056791" description="VWFA domain-containing protein" evidence="2">
    <location>
        <begin position="21"/>
        <end position="659"/>
    </location>
</feature>
<evidence type="ECO:0000256" key="1">
    <source>
        <dbReference type="SAM" id="MobiDB-lite"/>
    </source>
</evidence>
<keyword evidence="2" id="KW-0732">Signal</keyword>
<dbReference type="InterPro" id="IPR002035">
    <property type="entry name" value="VWF_A"/>
</dbReference>
<sequence length="659" mass="76772">MMKQIFVFKCIFYFCVSVYGVNNTKCLIEGNLFTKDISNYCNVAKFQKDCLETNFPRLCQKIKSQPTYVNSDCKMNGIMLFDIGASTIDLNGNCPKKYCNMHHIYNFSINLIKSILGKDPSPQRQLTLGYFTDKDYTFQKSTNNFNEIEKSLNENYHITNQMSTFDNFLIIAFKTLYDTKKLKQFKYSNVKPAIIVLTDNKYVYNKNITRDLSDLLSIFNFKLIVIQIQRENSYNGFENLKSFVKYYNLNKWKDVDGSLENIINDICPLATSTMSPTTKNINTIIPDNKNGSSIGSNDASKIRTYLEYRNHSTCQRGNVSLKCANAQGICPDYRNFKTSYITPQYSDCRSNIVIIHDYSGSMVNSYAYCPKKICNMNKIVKFTLSLMKTLIGEFPNNDRKITLGYFSNDYGTHGHSSNDFQYLEKLLIDKYRNNESDTDLTKLMRVIYEIISENRNSNDRFKIIVISDSNFTQYVDGQINPHDQHLRQLKNYLKQMNAEFIVIGPMTNDKIFDTAYEGLNLRENYILNGWEVPNEYIGKIKDNVCEKDNQNNIRSTEQTHMRQSTTRKYNYYPDNNNINYNNNPNENNNYPTTPNQNYPTTSSKNNNNLNQNNNNYPNNQNPNNDQNYHNNNDYSNYGYSHYNNNRGIHTKLVFLINVK</sequence>
<dbReference type="CDD" id="cd00198">
    <property type="entry name" value="vWFA"/>
    <property type="match status" value="1"/>
</dbReference>